<evidence type="ECO:0000313" key="1">
    <source>
        <dbReference type="EMBL" id="KAK2032909.1"/>
    </source>
</evidence>
<gene>
    <name evidence="1" type="ORF">LX32DRAFT_138113</name>
</gene>
<sequence>MSIPKCVRWSGLVLLPFSSTLIIHNALLPIHACLLPFSIHTTDTSILASPRAPHTGRLAVQGVSLPPILLPDLARLGTSVPRTPPSSHLVSSPLPPTRCWSSRPICLTPNNLGTHQSRYLFCFTRLRGFLPTITLPTLCARILLSI</sequence>
<comment type="caution">
    <text evidence="1">The sequence shown here is derived from an EMBL/GenBank/DDBJ whole genome shotgun (WGS) entry which is preliminary data.</text>
</comment>
<reference evidence="1" key="1">
    <citation type="submission" date="2021-06" db="EMBL/GenBank/DDBJ databases">
        <title>Comparative genomics, transcriptomics and evolutionary studies reveal genomic signatures of adaptation to plant cell wall in hemibiotrophic fungi.</title>
        <authorList>
            <consortium name="DOE Joint Genome Institute"/>
            <person name="Baroncelli R."/>
            <person name="Diaz J.F."/>
            <person name="Benocci T."/>
            <person name="Peng M."/>
            <person name="Battaglia E."/>
            <person name="Haridas S."/>
            <person name="Andreopoulos W."/>
            <person name="Labutti K."/>
            <person name="Pangilinan J."/>
            <person name="Floch G.L."/>
            <person name="Makela M.R."/>
            <person name="Henrissat B."/>
            <person name="Grigoriev I.V."/>
            <person name="Crouch J.A."/>
            <person name="De Vries R.P."/>
            <person name="Sukno S.A."/>
            <person name="Thon M.R."/>
        </authorList>
    </citation>
    <scope>NUCLEOTIDE SEQUENCE</scope>
    <source>
        <strain evidence="1">MAFF235873</strain>
    </source>
</reference>
<name>A0AAD9M4G7_9PEZI</name>
<accession>A0AAD9M4G7</accession>
<keyword evidence="2" id="KW-1185">Reference proteome</keyword>
<dbReference type="EMBL" id="MU842826">
    <property type="protein sequence ID" value="KAK2032909.1"/>
    <property type="molecule type" value="Genomic_DNA"/>
</dbReference>
<protein>
    <submittedName>
        <fullName evidence="1">Uncharacterized protein</fullName>
    </submittedName>
</protein>
<evidence type="ECO:0000313" key="2">
    <source>
        <dbReference type="Proteomes" id="UP001232148"/>
    </source>
</evidence>
<proteinExistence type="predicted"/>
<organism evidence="1 2">
    <name type="scientific">Colletotrichum zoysiae</name>
    <dbReference type="NCBI Taxonomy" id="1216348"/>
    <lineage>
        <taxon>Eukaryota</taxon>
        <taxon>Fungi</taxon>
        <taxon>Dikarya</taxon>
        <taxon>Ascomycota</taxon>
        <taxon>Pezizomycotina</taxon>
        <taxon>Sordariomycetes</taxon>
        <taxon>Hypocreomycetidae</taxon>
        <taxon>Glomerellales</taxon>
        <taxon>Glomerellaceae</taxon>
        <taxon>Colletotrichum</taxon>
        <taxon>Colletotrichum graminicola species complex</taxon>
    </lineage>
</organism>
<dbReference type="Proteomes" id="UP001232148">
    <property type="component" value="Unassembled WGS sequence"/>
</dbReference>
<dbReference type="AlphaFoldDB" id="A0AAD9M4G7"/>